<feature type="transmembrane region" description="Helical" evidence="1">
    <location>
        <begin position="74"/>
        <end position="96"/>
    </location>
</feature>
<evidence type="ECO:0000313" key="2">
    <source>
        <dbReference type="EMBL" id="KAL0267449.1"/>
    </source>
</evidence>
<dbReference type="PANTHER" id="PTHR35270">
    <property type="entry name" value="FUSELESS, ISOFORM A"/>
    <property type="match status" value="1"/>
</dbReference>
<proteinExistence type="predicted"/>
<dbReference type="InterPro" id="IPR032751">
    <property type="entry name" value="Fuseless"/>
</dbReference>
<evidence type="ECO:0000256" key="1">
    <source>
        <dbReference type="SAM" id="Phobius"/>
    </source>
</evidence>
<organism evidence="2">
    <name type="scientific">Menopon gallinae</name>
    <name type="common">poultry shaft louse</name>
    <dbReference type="NCBI Taxonomy" id="328185"/>
    <lineage>
        <taxon>Eukaryota</taxon>
        <taxon>Metazoa</taxon>
        <taxon>Ecdysozoa</taxon>
        <taxon>Arthropoda</taxon>
        <taxon>Hexapoda</taxon>
        <taxon>Insecta</taxon>
        <taxon>Pterygota</taxon>
        <taxon>Neoptera</taxon>
        <taxon>Paraneoptera</taxon>
        <taxon>Psocodea</taxon>
        <taxon>Troctomorpha</taxon>
        <taxon>Phthiraptera</taxon>
        <taxon>Amblycera</taxon>
        <taxon>Menoponidae</taxon>
        <taxon>Menopon</taxon>
    </lineage>
</organism>
<gene>
    <name evidence="2" type="ORF">PYX00_009716</name>
</gene>
<feature type="transmembrane region" description="Helical" evidence="1">
    <location>
        <begin position="156"/>
        <end position="177"/>
    </location>
</feature>
<keyword evidence="1" id="KW-0812">Transmembrane</keyword>
<dbReference type="Pfam" id="PF15993">
    <property type="entry name" value="Fuseless"/>
    <property type="match status" value="1"/>
</dbReference>
<dbReference type="PANTHER" id="PTHR35270:SF2">
    <property type="entry name" value="FUSELESS, ISOFORM A"/>
    <property type="match status" value="1"/>
</dbReference>
<name>A0AAW2HBZ6_9NEOP</name>
<dbReference type="AlphaFoldDB" id="A0AAW2HBZ6"/>
<comment type="caution">
    <text evidence="2">The sequence shown here is derived from an EMBL/GenBank/DDBJ whole genome shotgun (WGS) entry which is preliminary data.</text>
</comment>
<feature type="transmembrane region" description="Helical" evidence="1">
    <location>
        <begin position="44"/>
        <end position="62"/>
    </location>
</feature>
<keyword evidence="1" id="KW-1133">Transmembrane helix</keyword>
<sequence>MKDENLAEESFLEPPAELAKKPFPFLYIRILPEDLLERNRTLRILDPLATSFLFLVMYVSFWRGSFGIIHAAGFTLYQLGFLFFIGSFMVIYFMIMSGSYEKHLDEKTLSNAIFKTVYIYTTEMGLILHWAGLWFAMERIIGLQTLLLVYTSATSIVALFLMGSGLNTLSAPFKVICMNRKFVRRFRSKKSPEMHNCAIM</sequence>
<reference evidence="2" key="1">
    <citation type="journal article" date="2024" name="Gigascience">
        <title>Chromosome-level genome of the poultry shaft louse Menopon gallinae provides insight into the host-switching and adaptive evolution of parasitic lice.</title>
        <authorList>
            <person name="Xu Y."/>
            <person name="Ma L."/>
            <person name="Liu S."/>
            <person name="Liang Y."/>
            <person name="Liu Q."/>
            <person name="He Z."/>
            <person name="Tian L."/>
            <person name="Duan Y."/>
            <person name="Cai W."/>
            <person name="Li H."/>
            <person name="Song F."/>
        </authorList>
    </citation>
    <scope>NUCLEOTIDE SEQUENCE</scope>
    <source>
        <strain evidence="2">Cailab_2023a</strain>
    </source>
</reference>
<keyword evidence="1" id="KW-0472">Membrane</keyword>
<accession>A0AAW2HBZ6</accession>
<dbReference type="EMBL" id="JARGDH010000005">
    <property type="protein sequence ID" value="KAL0267449.1"/>
    <property type="molecule type" value="Genomic_DNA"/>
</dbReference>
<protein>
    <submittedName>
        <fullName evidence="2">Uncharacterized protein</fullName>
    </submittedName>
</protein>
<feature type="transmembrane region" description="Helical" evidence="1">
    <location>
        <begin position="117"/>
        <end position="136"/>
    </location>
</feature>